<dbReference type="OrthoDB" id="2441860at2759"/>
<dbReference type="AlphaFoldDB" id="A0A915YWA8"/>
<sequence length="67" mass="8480">MTRHHNKKSFLSQTKYDIQMRARAIEHRRKTTMYGNAQGKIKRKDTMYERHYVWTHSRERSRKDWRR</sequence>
<name>A0A915YWA8_9GLOM</name>
<reference evidence="1" key="1">
    <citation type="submission" date="2020-05" db="EMBL/GenBank/DDBJ databases">
        <authorList>
            <person name="Rincon C."/>
            <person name="Sanders R I."/>
            <person name="Robbins C."/>
            <person name="Chaturvedi A."/>
        </authorList>
    </citation>
    <scope>NUCLEOTIDE SEQUENCE</scope>
    <source>
        <strain evidence="1">CHB12</strain>
    </source>
</reference>
<gene>
    <name evidence="1" type="ORF">CHRIB12_LOCUS4390</name>
</gene>
<comment type="caution">
    <text evidence="1">The sequence shown here is derived from an EMBL/GenBank/DDBJ whole genome shotgun (WGS) entry which is preliminary data.</text>
</comment>
<evidence type="ECO:0000313" key="2">
    <source>
        <dbReference type="Proteomes" id="UP000684084"/>
    </source>
</evidence>
<protein>
    <submittedName>
        <fullName evidence="1">Uncharacterized protein</fullName>
    </submittedName>
</protein>
<proteinExistence type="predicted"/>
<dbReference type="EMBL" id="CAGKOT010000006">
    <property type="protein sequence ID" value="CAB5347383.1"/>
    <property type="molecule type" value="Genomic_DNA"/>
</dbReference>
<evidence type="ECO:0000313" key="1">
    <source>
        <dbReference type="EMBL" id="CAB5347383.1"/>
    </source>
</evidence>
<dbReference type="VEuPathDB" id="FungiDB:RhiirFUN_021978"/>
<dbReference type="Proteomes" id="UP000684084">
    <property type="component" value="Unassembled WGS sequence"/>
</dbReference>
<organism evidence="1 2">
    <name type="scientific">Rhizophagus irregularis</name>
    <dbReference type="NCBI Taxonomy" id="588596"/>
    <lineage>
        <taxon>Eukaryota</taxon>
        <taxon>Fungi</taxon>
        <taxon>Fungi incertae sedis</taxon>
        <taxon>Mucoromycota</taxon>
        <taxon>Glomeromycotina</taxon>
        <taxon>Glomeromycetes</taxon>
        <taxon>Glomerales</taxon>
        <taxon>Glomeraceae</taxon>
        <taxon>Rhizophagus</taxon>
    </lineage>
</organism>
<accession>A0A915YWA8</accession>